<evidence type="ECO:0000256" key="1">
    <source>
        <dbReference type="ARBA" id="ARBA00010333"/>
    </source>
</evidence>
<name>A0ABY7VKC1_9GAMM</name>
<keyword evidence="2 3" id="KW-0732">Signal</keyword>
<evidence type="ECO:0000313" key="5">
    <source>
        <dbReference type="EMBL" id="WDE14189.1"/>
    </source>
</evidence>
<gene>
    <name evidence="5" type="ORF">H3N35_12695</name>
</gene>
<dbReference type="RefSeq" id="WP_274054717.1">
    <property type="nucleotide sequence ID" value="NZ_CP059693.1"/>
</dbReference>
<dbReference type="Gene3D" id="3.40.190.10">
    <property type="entry name" value="Periplasmic binding protein-like II"/>
    <property type="match status" value="2"/>
</dbReference>
<keyword evidence="6" id="KW-1185">Reference proteome</keyword>
<organism evidence="5 6">
    <name type="scientific">Thalassomonas haliotis</name>
    <dbReference type="NCBI Taxonomy" id="485448"/>
    <lineage>
        <taxon>Bacteria</taxon>
        <taxon>Pseudomonadati</taxon>
        <taxon>Pseudomonadota</taxon>
        <taxon>Gammaproteobacteria</taxon>
        <taxon>Alteromonadales</taxon>
        <taxon>Colwelliaceae</taxon>
        <taxon>Thalassomonas</taxon>
    </lineage>
</organism>
<evidence type="ECO:0000256" key="2">
    <source>
        <dbReference type="ARBA" id="ARBA00022729"/>
    </source>
</evidence>
<reference evidence="5 6" key="1">
    <citation type="journal article" date="2022" name="Mar. Drugs">
        <title>Bioassay-Guided Fractionation Leads to the Detection of Cholic Acid Generated by the Rare Thalassomonas sp.</title>
        <authorList>
            <person name="Pheiffer F."/>
            <person name="Schneider Y.K."/>
            <person name="Hansen E.H."/>
            <person name="Andersen J.H."/>
            <person name="Isaksson J."/>
            <person name="Busche T."/>
            <person name="R C."/>
            <person name="Kalinowski J."/>
            <person name="Zyl L.V."/>
            <person name="Trindade M."/>
        </authorList>
    </citation>
    <scope>NUCLEOTIDE SEQUENCE [LARGE SCALE GENOMIC DNA]</scope>
    <source>
        <strain evidence="5 6">A5K-61T</strain>
    </source>
</reference>
<dbReference type="Pfam" id="PF00497">
    <property type="entry name" value="SBP_bac_3"/>
    <property type="match status" value="1"/>
</dbReference>
<accession>A0ABY7VKC1</accession>
<dbReference type="InterPro" id="IPR001638">
    <property type="entry name" value="Solute-binding_3/MltF_N"/>
</dbReference>
<evidence type="ECO:0000313" key="6">
    <source>
        <dbReference type="Proteomes" id="UP001215231"/>
    </source>
</evidence>
<dbReference type="Proteomes" id="UP001215231">
    <property type="component" value="Chromosome"/>
</dbReference>
<evidence type="ECO:0000259" key="4">
    <source>
        <dbReference type="Pfam" id="PF00497"/>
    </source>
</evidence>
<comment type="similarity">
    <text evidence="1">Belongs to the bacterial solute-binding protein 3 family.</text>
</comment>
<dbReference type="PANTHER" id="PTHR35936:SF25">
    <property type="entry name" value="ABC TRANSPORTER SUBSTRATE-BINDING PROTEIN"/>
    <property type="match status" value="1"/>
</dbReference>
<evidence type="ECO:0000256" key="3">
    <source>
        <dbReference type="SAM" id="SignalP"/>
    </source>
</evidence>
<feature type="signal peptide" evidence="3">
    <location>
        <begin position="1"/>
        <end position="19"/>
    </location>
</feature>
<sequence>MKKAYFLVACLLVSLTGQGQTPTQIKLVSGDYPPFTGQSLPGGGLVTRLVEATFAQAFDGAQIQVAFEPWARGLANTENQKYQATFPYFRNEQRASAFYFSQPVIFIENVFYYHRSENAENFDKKTICLPLGYAKGSLGELIAAHDMTLIRPASMLQCFKMLAKKRVDFLACSKRVGHFFTASYPQFQGLAFRPSGSAVAPVPLYAIFPKKNGLAIVTRFNVALQQLKRSGGYQKIIDSSFVKENL</sequence>
<dbReference type="PANTHER" id="PTHR35936">
    <property type="entry name" value="MEMBRANE-BOUND LYTIC MUREIN TRANSGLYCOSYLASE F"/>
    <property type="match status" value="1"/>
</dbReference>
<dbReference type="SUPFAM" id="SSF53850">
    <property type="entry name" value="Periplasmic binding protein-like II"/>
    <property type="match status" value="1"/>
</dbReference>
<dbReference type="EMBL" id="CP059693">
    <property type="protein sequence ID" value="WDE14189.1"/>
    <property type="molecule type" value="Genomic_DNA"/>
</dbReference>
<feature type="domain" description="Solute-binding protein family 3/N-terminal" evidence="4">
    <location>
        <begin position="28"/>
        <end position="239"/>
    </location>
</feature>
<feature type="chain" id="PRO_5047116280" evidence="3">
    <location>
        <begin position="20"/>
        <end position="246"/>
    </location>
</feature>
<proteinExistence type="inferred from homology"/>
<protein>
    <submittedName>
        <fullName evidence="5">Transporter substrate-binding domain-containing protein</fullName>
    </submittedName>
</protein>